<dbReference type="EMBL" id="FWXD01000022">
    <property type="protein sequence ID" value="SMC28383.1"/>
    <property type="molecule type" value="Genomic_DNA"/>
</dbReference>
<feature type="region of interest" description="Disordered" evidence="1">
    <location>
        <begin position="46"/>
        <end position="99"/>
    </location>
</feature>
<evidence type="ECO:0000256" key="1">
    <source>
        <dbReference type="SAM" id="MobiDB-lite"/>
    </source>
</evidence>
<evidence type="ECO:0008006" key="4">
    <source>
        <dbReference type="Google" id="ProtNLM"/>
    </source>
</evidence>
<evidence type="ECO:0000313" key="3">
    <source>
        <dbReference type="Proteomes" id="UP000192761"/>
    </source>
</evidence>
<dbReference type="RefSeq" id="WP_084092080.1">
    <property type="nucleotide sequence ID" value="NZ_FWXD01000022.1"/>
</dbReference>
<name>A0A1W1XWR5_9NEIS</name>
<keyword evidence="3" id="KW-1185">Reference proteome</keyword>
<feature type="compositionally biased region" description="Low complexity" evidence="1">
    <location>
        <begin position="56"/>
        <end position="73"/>
    </location>
</feature>
<dbReference type="STRING" id="1121001.SAMN02745857_03228"/>
<sequence>MSIGAICSPASATTLAGGSAGIAQQLDVLQRKYADIAGCATTPQNEKIKQESALDQQIQSLRTQQTQATTVQQPAGNSDSAGTAAGRQRNPYALVDTYA</sequence>
<evidence type="ECO:0000313" key="2">
    <source>
        <dbReference type="EMBL" id="SMC28383.1"/>
    </source>
</evidence>
<dbReference type="OrthoDB" id="9950346at2"/>
<proteinExistence type="predicted"/>
<accession>A0A1W1XWR5</accession>
<organism evidence="2 3">
    <name type="scientific">Andreprevotia lacus DSM 23236</name>
    <dbReference type="NCBI Taxonomy" id="1121001"/>
    <lineage>
        <taxon>Bacteria</taxon>
        <taxon>Pseudomonadati</taxon>
        <taxon>Pseudomonadota</taxon>
        <taxon>Betaproteobacteria</taxon>
        <taxon>Neisseriales</taxon>
        <taxon>Chitinibacteraceae</taxon>
        <taxon>Andreprevotia</taxon>
    </lineage>
</organism>
<reference evidence="2 3" key="1">
    <citation type="submission" date="2017-04" db="EMBL/GenBank/DDBJ databases">
        <authorList>
            <person name="Afonso C.L."/>
            <person name="Miller P.J."/>
            <person name="Scott M.A."/>
            <person name="Spackman E."/>
            <person name="Goraichik I."/>
            <person name="Dimitrov K.M."/>
            <person name="Suarez D.L."/>
            <person name="Swayne D.E."/>
        </authorList>
    </citation>
    <scope>NUCLEOTIDE SEQUENCE [LARGE SCALE GENOMIC DNA]</scope>
    <source>
        <strain evidence="2 3">DSM 23236</strain>
    </source>
</reference>
<gene>
    <name evidence="2" type="ORF">SAMN02745857_03228</name>
</gene>
<protein>
    <recommendedName>
        <fullName evidence="4">FlxA-like protein</fullName>
    </recommendedName>
</protein>
<dbReference type="AlphaFoldDB" id="A0A1W1XWR5"/>
<dbReference type="Proteomes" id="UP000192761">
    <property type="component" value="Unassembled WGS sequence"/>
</dbReference>